<protein>
    <submittedName>
        <fullName evidence="1">Uncharacterized protein</fullName>
    </submittedName>
</protein>
<proteinExistence type="predicted"/>
<dbReference type="AlphaFoldDB" id="A0A0F9E2J1"/>
<evidence type="ECO:0000313" key="1">
    <source>
        <dbReference type="EMBL" id="KKL60316.1"/>
    </source>
</evidence>
<accession>A0A0F9E2J1</accession>
<sequence length="71" mass="8277">MPEKVLEKKPEKILAPPPKLTGKAFLRKRRRLIKKVVMLFREKLDIAKIAKRLKVSSKFVIEALKAKKLIK</sequence>
<organism evidence="1">
    <name type="scientific">marine sediment metagenome</name>
    <dbReference type="NCBI Taxonomy" id="412755"/>
    <lineage>
        <taxon>unclassified sequences</taxon>
        <taxon>metagenomes</taxon>
        <taxon>ecological metagenomes</taxon>
    </lineage>
</organism>
<reference evidence="1" key="1">
    <citation type="journal article" date="2015" name="Nature">
        <title>Complex archaea that bridge the gap between prokaryotes and eukaryotes.</title>
        <authorList>
            <person name="Spang A."/>
            <person name="Saw J.H."/>
            <person name="Jorgensen S.L."/>
            <person name="Zaremba-Niedzwiedzka K."/>
            <person name="Martijn J."/>
            <person name="Lind A.E."/>
            <person name="van Eijk R."/>
            <person name="Schleper C."/>
            <person name="Guy L."/>
            <person name="Ettema T.J."/>
        </authorList>
    </citation>
    <scope>NUCLEOTIDE SEQUENCE</scope>
</reference>
<gene>
    <name evidence="1" type="ORF">LCGC14_2206550</name>
</gene>
<name>A0A0F9E2J1_9ZZZZ</name>
<dbReference type="EMBL" id="LAZR01029191">
    <property type="protein sequence ID" value="KKL60316.1"/>
    <property type="molecule type" value="Genomic_DNA"/>
</dbReference>
<comment type="caution">
    <text evidence="1">The sequence shown here is derived from an EMBL/GenBank/DDBJ whole genome shotgun (WGS) entry which is preliminary data.</text>
</comment>